<dbReference type="EMBL" id="JARRAF010000007">
    <property type="protein sequence ID" value="MDK2123963.1"/>
    <property type="molecule type" value="Genomic_DNA"/>
</dbReference>
<organism evidence="2 3">
    <name type="scientific">Parachitinimonas caeni</name>
    <dbReference type="NCBI Taxonomy" id="3031301"/>
    <lineage>
        <taxon>Bacteria</taxon>
        <taxon>Pseudomonadati</taxon>
        <taxon>Pseudomonadota</taxon>
        <taxon>Betaproteobacteria</taxon>
        <taxon>Neisseriales</taxon>
        <taxon>Chitinibacteraceae</taxon>
        <taxon>Parachitinimonas</taxon>
    </lineage>
</organism>
<comment type="caution">
    <text evidence="2">The sequence shown here is derived from an EMBL/GenBank/DDBJ whole genome shotgun (WGS) entry which is preliminary data.</text>
</comment>
<proteinExistence type="predicted"/>
<dbReference type="RefSeq" id="WP_284100272.1">
    <property type="nucleotide sequence ID" value="NZ_JARRAF010000007.1"/>
</dbReference>
<keyword evidence="3" id="KW-1185">Reference proteome</keyword>
<name>A0ABT7DV66_9NEIS</name>
<protein>
    <submittedName>
        <fullName evidence="2">DUF4435 domain-containing protein</fullName>
    </submittedName>
</protein>
<evidence type="ECO:0000313" key="3">
    <source>
        <dbReference type="Proteomes" id="UP001172778"/>
    </source>
</evidence>
<reference evidence="2" key="1">
    <citation type="submission" date="2023-03" db="EMBL/GenBank/DDBJ databases">
        <title>Chitinimonas shenzhenensis gen. nov., sp. nov., a novel member of family Burkholderiaceae isolated from activated sludge collected in Shen Zhen, China.</title>
        <authorList>
            <person name="Wang X."/>
        </authorList>
    </citation>
    <scope>NUCLEOTIDE SEQUENCE</scope>
    <source>
        <strain evidence="2">DQS-5</strain>
    </source>
</reference>
<evidence type="ECO:0000259" key="1">
    <source>
        <dbReference type="Pfam" id="PF14491"/>
    </source>
</evidence>
<evidence type="ECO:0000313" key="2">
    <source>
        <dbReference type="EMBL" id="MDK2123963.1"/>
    </source>
</evidence>
<feature type="domain" description="DUF4435" evidence="1">
    <location>
        <begin position="24"/>
        <end position="156"/>
    </location>
</feature>
<sequence length="237" mass="27101">MRKKEAITLTELLSTLEHSNLPTILVEGDDDLIIYRRLETIFSDKEVSVLSVGGRENIISIFDQQDKLKLSYKIGFIADQDTWIVTGIPEQYKNKNIIFTTGYSIENDSLIDSNLLETLTTTERNIFFQNLTNFTAWYATELNRHITGESASIKKHPNDVLKQSHEPTIKAKPLYDLIIEKYQTHIRGKSLLALFLLSQKCKNPNIKHHHTTILATVAARPGELIQKIYNEAGEIFK</sequence>
<dbReference type="Pfam" id="PF14491">
    <property type="entry name" value="DUF4435"/>
    <property type="match status" value="1"/>
</dbReference>
<dbReference type="InterPro" id="IPR029492">
    <property type="entry name" value="DUF4435"/>
</dbReference>
<gene>
    <name evidence="2" type="ORF">PZA18_07855</name>
</gene>
<accession>A0ABT7DV66</accession>
<dbReference type="Proteomes" id="UP001172778">
    <property type="component" value="Unassembled WGS sequence"/>
</dbReference>